<protein>
    <submittedName>
        <fullName evidence="2">Uncharacterized protein</fullName>
    </submittedName>
</protein>
<gene>
    <name evidence="2" type="primary">76</name>
    <name evidence="2" type="ORF">SEA_MOOMOO_76</name>
</gene>
<keyword evidence="1" id="KW-0472">Membrane</keyword>
<organism evidence="2 3">
    <name type="scientific">Mycobacterium phage MooMoo</name>
    <dbReference type="NCBI Taxonomy" id="2108127"/>
    <lineage>
        <taxon>Viruses</taxon>
        <taxon>Duplodnaviria</taxon>
        <taxon>Heunggongvirae</taxon>
        <taxon>Uroviricota</taxon>
        <taxon>Caudoviricetes</taxon>
        <taxon>Gracegardnervirinae</taxon>
        <taxon>Moomoovirus</taxon>
        <taxon>Moomoovirus moomoo</taxon>
    </lineage>
</organism>
<evidence type="ECO:0000313" key="2">
    <source>
        <dbReference type="EMBL" id="AVO21681.1"/>
    </source>
</evidence>
<proteinExistence type="predicted"/>
<dbReference type="GeneID" id="60335261"/>
<name>A0A2P1JRD4_9CAUD</name>
<accession>A0A2P1JRD4</accession>
<evidence type="ECO:0000256" key="1">
    <source>
        <dbReference type="SAM" id="Phobius"/>
    </source>
</evidence>
<keyword evidence="1" id="KW-1133">Transmembrane helix</keyword>
<dbReference type="Proteomes" id="UP000241634">
    <property type="component" value="Segment"/>
</dbReference>
<reference evidence="3" key="1">
    <citation type="submission" date="2018-02" db="EMBL/GenBank/DDBJ databases">
        <authorList>
            <person name="Cohen D.B."/>
            <person name="Kent A.D."/>
        </authorList>
    </citation>
    <scope>NUCLEOTIDE SEQUENCE [LARGE SCALE GENOMIC DNA]</scope>
</reference>
<feature type="transmembrane region" description="Helical" evidence="1">
    <location>
        <begin position="6"/>
        <end position="33"/>
    </location>
</feature>
<dbReference type="EMBL" id="MH001449">
    <property type="protein sequence ID" value="AVO21681.1"/>
    <property type="molecule type" value="Genomic_DNA"/>
</dbReference>
<sequence>MSDFWWGVLAVPLVIATMAIGLAIAAGAVWFSIDVCKFNEWKLLPRQWGERATLAAVVAEAKWARYLWIPGWHIVICRTGLGGKESAERSRRHGYIRDTVRRAYQDLDTDRPEVDR</sequence>
<evidence type="ECO:0000313" key="3">
    <source>
        <dbReference type="Proteomes" id="UP000241634"/>
    </source>
</evidence>
<dbReference type="KEGG" id="vg:60335261"/>
<dbReference type="RefSeq" id="YP_009963677.1">
    <property type="nucleotide sequence ID" value="NC_051721.1"/>
</dbReference>
<keyword evidence="1" id="KW-0812">Transmembrane</keyword>
<keyword evidence="3" id="KW-1185">Reference proteome</keyword>